<dbReference type="EMBL" id="JBBWWR010000007">
    <property type="protein sequence ID" value="KAK8963899.1"/>
    <property type="molecule type" value="Genomic_DNA"/>
</dbReference>
<keyword evidence="3" id="KW-1185">Reference proteome</keyword>
<gene>
    <name evidence="2" type="ORF">KSP40_PGU012401</name>
</gene>
<reference evidence="2 3" key="1">
    <citation type="journal article" date="2022" name="Nat. Plants">
        <title>Genomes of leafy and leafless Platanthera orchids illuminate the evolution of mycoheterotrophy.</title>
        <authorList>
            <person name="Li M.H."/>
            <person name="Liu K.W."/>
            <person name="Li Z."/>
            <person name="Lu H.C."/>
            <person name="Ye Q.L."/>
            <person name="Zhang D."/>
            <person name="Wang J.Y."/>
            <person name="Li Y.F."/>
            <person name="Zhong Z.M."/>
            <person name="Liu X."/>
            <person name="Yu X."/>
            <person name="Liu D.K."/>
            <person name="Tu X.D."/>
            <person name="Liu B."/>
            <person name="Hao Y."/>
            <person name="Liao X.Y."/>
            <person name="Jiang Y.T."/>
            <person name="Sun W.H."/>
            <person name="Chen J."/>
            <person name="Chen Y.Q."/>
            <person name="Ai Y."/>
            <person name="Zhai J.W."/>
            <person name="Wu S.S."/>
            <person name="Zhou Z."/>
            <person name="Hsiao Y.Y."/>
            <person name="Wu W.L."/>
            <person name="Chen Y.Y."/>
            <person name="Lin Y.F."/>
            <person name="Hsu J.L."/>
            <person name="Li C.Y."/>
            <person name="Wang Z.W."/>
            <person name="Zhao X."/>
            <person name="Zhong W.Y."/>
            <person name="Ma X.K."/>
            <person name="Ma L."/>
            <person name="Huang J."/>
            <person name="Chen G.Z."/>
            <person name="Huang M.Z."/>
            <person name="Huang L."/>
            <person name="Peng D.H."/>
            <person name="Luo Y.B."/>
            <person name="Zou S.Q."/>
            <person name="Chen S.P."/>
            <person name="Lan S."/>
            <person name="Tsai W.C."/>
            <person name="Van de Peer Y."/>
            <person name="Liu Z.J."/>
        </authorList>
    </citation>
    <scope>NUCLEOTIDE SEQUENCE [LARGE SCALE GENOMIC DNA]</scope>
    <source>
        <strain evidence="2">Lor288</strain>
    </source>
</reference>
<feature type="region of interest" description="Disordered" evidence="1">
    <location>
        <begin position="22"/>
        <end position="43"/>
    </location>
</feature>
<comment type="caution">
    <text evidence="2">The sequence shown here is derived from an EMBL/GenBank/DDBJ whole genome shotgun (WGS) entry which is preliminary data.</text>
</comment>
<protein>
    <submittedName>
        <fullName evidence="2">Uncharacterized protein</fullName>
    </submittedName>
</protein>
<evidence type="ECO:0000313" key="3">
    <source>
        <dbReference type="Proteomes" id="UP001412067"/>
    </source>
</evidence>
<proteinExistence type="predicted"/>
<dbReference type="Proteomes" id="UP001412067">
    <property type="component" value="Unassembled WGS sequence"/>
</dbReference>
<evidence type="ECO:0000256" key="1">
    <source>
        <dbReference type="SAM" id="MobiDB-lite"/>
    </source>
</evidence>
<organism evidence="2 3">
    <name type="scientific">Platanthera guangdongensis</name>
    <dbReference type="NCBI Taxonomy" id="2320717"/>
    <lineage>
        <taxon>Eukaryota</taxon>
        <taxon>Viridiplantae</taxon>
        <taxon>Streptophyta</taxon>
        <taxon>Embryophyta</taxon>
        <taxon>Tracheophyta</taxon>
        <taxon>Spermatophyta</taxon>
        <taxon>Magnoliopsida</taxon>
        <taxon>Liliopsida</taxon>
        <taxon>Asparagales</taxon>
        <taxon>Orchidaceae</taxon>
        <taxon>Orchidoideae</taxon>
        <taxon>Orchideae</taxon>
        <taxon>Orchidinae</taxon>
        <taxon>Platanthera</taxon>
    </lineage>
</organism>
<accession>A0ABR2MIC0</accession>
<feature type="region of interest" description="Disordered" evidence="1">
    <location>
        <begin position="86"/>
        <end position="134"/>
    </location>
</feature>
<sequence>MGREVLSGWLFKASHGFSWKGGTNCKSSSEAGRNKLPPLGVSPALEETTKAPLPLPSFSFPNLHEEPLRLISSLEGHTLAGEEAETLSERVLGGGTTGEQSSGGARELESSTSFFPPAAGGGARPPNHLRKAHLPPVNRSEVVARVIASQKVAVEEGRRDITQKEQACSGFRYGFSVKEFCVLQRLLHSIAKMRLYSQRYVTDIPTQRYINDTIDTCIPSQREVPNEVYRNLDTVGEDDKWWEVNYPLFLRSAIICKIC</sequence>
<evidence type="ECO:0000313" key="2">
    <source>
        <dbReference type="EMBL" id="KAK8963899.1"/>
    </source>
</evidence>
<name>A0ABR2MIC0_9ASPA</name>